<evidence type="ECO:0000256" key="1">
    <source>
        <dbReference type="ARBA" id="ARBA00022598"/>
    </source>
</evidence>
<keyword evidence="1" id="KW-0436">Ligase</keyword>
<proteinExistence type="predicted"/>
<feature type="domain" description="AMP-dependent synthetase/ligase" evidence="4">
    <location>
        <begin position="26"/>
        <end position="156"/>
    </location>
</feature>
<keyword evidence="3" id="KW-0443">Lipid metabolism</keyword>
<dbReference type="SUPFAM" id="SSF56801">
    <property type="entry name" value="Acetyl-CoA synthetase-like"/>
    <property type="match status" value="1"/>
</dbReference>
<gene>
    <name evidence="5" type="ORF">AaE_011582</name>
</gene>
<evidence type="ECO:0000256" key="2">
    <source>
        <dbReference type="ARBA" id="ARBA00022832"/>
    </source>
</evidence>
<dbReference type="InterPro" id="IPR000873">
    <property type="entry name" value="AMP-dep_synth/lig_dom"/>
</dbReference>
<dbReference type="AlphaFoldDB" id="A0A6A4ZNN2"/>
<keyword evidence="2" id="KW-0276">Fatty acid metabolism</keyword>
<dbReference type="Gene3D" id="3.40.50.12780">
    <property type="entry name" value="N-terminal domain of ligase-like"/>
    <property type="match status" value="1"/>
</dbReference>
<dbReference type="EMBL" id="VJMI01017276">
    <property type="protein sequence ID" value="KAF0714403.1"/>
    <property type="molecule type" value="Genomic_DNA"/>
</dbReference>
<name>A0A6A4ZNN2_APHAT</name>
<dbReference type="InterPro" id="IPR042099">
    <property type="entry name" value="ANL_N_sf"/>
</dbReference>
<dbReference type="GO" id="GO:0005783">
    <property type="term" value="C:endoplasmic reticulum"/>
    <property type="evidence" value="ECO:0007669"/>
    <property type="project" value="TreeGrafter"/>
</dbReference>
<protein>
    <recommendedName>
        <fullName evidence="4">AMP-dependent synthetase/ligase domain-containing protein</fullName>
    </recommendedName>
</protein>
<dbReference type="GO" id="GO:0016020">
    <property type="term" value="C:membrane"/>
    <property type="evidence" value="ECO:0007669"/>
    <property type="project" value="TreeGrafter"/>
</dbReference>
<evidence type="ECO:0000256" key="3">
    <source>
        <dbReference type="ARBA" id="ARBA00023098"/>
    </source>
</evidence>
<dbReference type="PANTHER" id="PTHR43272:SF32">
    <property type="entry name" value="AMP-DEPENDENT SYNTHETASE_LIGASE DOMAIN-CONTAINING PROTEIN"/>
    <property type="match status" value="1"/>
</dbReference>
<comment type="caution">
    <text evidence="5">The sequence shown here is derived from an EMBL/GenBank/DDBJ whole genome shotgun (WGS) entry which is preliminary data.</text>
</comment>
<dbReference type="GO" id="GO:0004467">
    <property type="term" value="F:long-chain fatty acid-CoA ligase activity"/>
    <property type="evidence" value="ECO:0007669"/>
    <property type="project" value="TreeGrafter"/>
</dbReference>
<dbReference type="Proteomes" id="UP000469452">
    <property type="component" value="Unassembled WGS sequence"/>
</dbReference>
<evidence type="ECO:0000259" key="4">
    <source>
        <dbReference type="Pfam" id="PF00501"/>
    </source>
</evidence>
<dbReference type="VEuPathDB" id="FungiDB:H257_09877"/>
<dbReference type="PANTHER" id="PTHR43272">
    <property type="entry name" value="LONG-CHAIN-FATTY-ACID--COA LIGASE"/>
    <property type="match status" value="1"/>
</dbReference>
<dbReference type="Pfam" id="PF00501">
    <property type="entry name" value="AMP-binding"/>
    <property type="match status" value="2"/>
</dbReference>
<accession>A0A6A4ZNN2</accession>
<sequence length="625" mass="67888">MNREVSLRLTSSGMGAFTPKTIVEVFQNTVKHVPDSPVYYTKAIGSSDYTFKTWAQYYADCRKFAKSLIALGLAPFHVINIIGFNSIEWVTACIGAILGGCIPAGVYTTSNPEACHFIADHSEAHVVLCDGVAQLEKYVAIAHKLPVLKALVVYNDVVPSNLNCPVPVFTFADFLASGSRSHRCSFGGSDERPEARQLLHPHLHERDHGPPKGATVQQYEQSGLVLNEHSNTVSYLPLSHVAAQLFDIYLPITRGLAIYFAQPDALKGSLGTTLKEARPTLFFAVPRVWEKMMEKMISIGRGTTGLKKTLVTWAKSVGAAKNEAAQFGKGGGTPCGYTIAQRLILSKVRAALGFDRCQGMLSAAAPISLETVNFFAALDIPLYELFGQSECTGPTSFSMTGAWKIGTVGRPMQGTQMQVVEDTQELIYQGRNTMMGYLKAEQITKDTIDADGWLHSGDCGKLDEDNFCSITGRIKELIITAGGENIPPVLLEDAIKEEIPLLSNAMAIGDRRKFLTAVFTLKVVVDADGNPSDQLDSTALAILTGLGSTATTVGEAKTCDKVKAYVETKLKKANGRAASRAQHIQKYIILDKDFSIGGDELTATLKLKRRVVMAKYEHAIEAMYA</sequence>
<reference evidence="5 6" key="1">
    <citation type="submission" date="2019-06" db="EMBL/GenBank/DDBJ databases">
        <title>Genomics analysis of Aphanomyces spp. identifies a new class of oomycete effector associated with host adaptation.</title>
        <authorList>
            <person name="Gaulin E."/>
        </authorList>
    </citation>
    <scope>NUCLEOTIDE SEQUENCE [LARGE SCALE GENOMIC DNA]</scope>
    <source>
        <strain evidence="5 6">E</strain>
    </source>
</reference>
<evidence type="ECO:0000313" key="6">
    <source>
        <dbReference type="Proteomes" id="UP000469452"/>
    </source>
</evidence>
<feature type="domain" description="AMP-dependent synthetase/ligase" evidence="4">
    <location>
        <begin position="215"/>
        <end position="438"/>
    </location>
</feature>
<organism evidence="5 6">
    <name type="scientific">Aphanomyces astaci</name>
    <name type="common">Crayfish plague agent</name>
    <dbReference type="NCBI Taxonomy" id="112090"/>
    <lineage>
        <taxon>Eukaryota</taxon>
        <taxon>Sar</taxon>
        <taxon>Stramenopiles</taxon>
        <taxon>Oomycota</taxon>
        <taxon>Saprolegniomycetes</taxon>
        <taxon>Saprolegniales</taxon>
        <taxon>Verrucalvaceae</taxon>
        <taxon>Aphanomyces</taxon>
    </lineage>
</organism>
<evidence type="ECO:0000313" key="5">
    <source>
        <dbReference type="EMBL" id="KAF0714403.1"/>
    </source>
</evidence>